<feature type="non-terminal residue" evidence="1">
    <location>
        <position position="265"/>
    </location>
</feature>
<reference evidence="1" key="1">
    <citation type="journal article" date="2014" name="Front. Microbiol.">
        <title>High frequency of phylogenetically diverse reductive dehalogenase-homologous genes in deep subseafloor sedimentary metagenomes.</title>
        <authorList>
            <person name="Kawai M."/>
            <person name="Futagami T."/>
            <person name="Toyoda A."/>
            <person name="Takaki Y."/>
            <person name="Nishi S."/>
            <person name="Hori S."/>
            <person name="Arai W."/>
            <person name="Tsubouchi T."/>
            <person name="Morono Y."/>
            <person name="Uchiyama I."/>
            <person name="Ito T."/>
            <person name="Fujiyama A."/>
            <person name="Inagaki F."/>
            <person name="Takami H."/>
        </authorList>
    </citation>
    <scope>NUCLEOTIDE SEQUENCE</scope>
    <source>
        <strain evidence="1">Expedition CK06-06</strain>
    </source>
</reference>
<sequence length="265" mass="30024">VMSRPTGYAGKFLYTFETYPGKQFLWATWIGVQIGRKSVFGGWTTVGERSRRGYGNFHYPDRYIQHTTKQRKSISLSGDVNANEVVWYEVNNSRGFVYEAEAQMRAQFLLEDEYRLWWGESTMRDQYGNLLARASMQDEKGDDIVAGDGWYQQVLGANDLETSGVDGAALYDDFRDMTKTLKKKKNRISGNTWVVVTGTDGMANAHEVASNRFTSAQPLVQMVSQTTVPGGAEPYVGYNFKKLNIAGEQLTFVENPMMDDEEKFP</sequence>
<gene>
    <name evidence="1" type="ORF">S01H1_44473</name>
</gene>
<dbReference type="AlphaFoldDB" id="X0UPC5"/>
<proteinExistence type="predicted"/>
<name>X0UPC5_9ZZZZ</name>
<evidence type="ECO:0000313" key="1">
    <source>
        <dbReference type="EMBL" id="GAG07669.1"/>
    </source>
</evidence>
<accession>X0UPC5</accession>
<organism evidence="1">
    <name type="scientific">marine sediment metagenome</name>
    <dbReference type="NCBI Taxonomy" id="412755"/>
    <lineage>
        <taxon>unclassified sequences</taxon>
        <taxon>metagenomes</taxon>
        <taxon>ecological metagenomes</taxon>
    </lineage>
</organism>
<protein>
    <submittedName>
        <fullName evidence="1">Uncharacterized protein</fullName>
    </submittedName>
</protein>
<comment type="caution">
    <text evidence="1">The sequence shown here is derived from an EMBL/GenBank/DDBJ whole genome shotgun (WGS) entry which is preliminary data.</text>
</comment>
<feature type="non-terminal residue" evidence="1">
    <location>
        <position position="1"/>
    </location>
</feature>
<dbReference type="EMBL" id="BARS01028371">
    <property type="protein sequence ID" value="GAG07669.1"/>
    <property type="molecule type" value="Genomic_DNA"/>
</dbReference>